<dbReference type="HAMAP" id="MF_01219">
    <property type="entry name" value="PyrR"/>
    <property type="match status" value="1"/>
</dbReference>
<protein>
    <recommendedName>
        <fullName evidence="4">Bifunctional protein PyrR</fullName>
    </recommendedName>
    <domain>
        <recommendedName>
            <fullName evidence="4">Pyrimidine operon regulatory protein</fullName>
        </recommendedName>
    </domain>
    <domain>
        <recommendedName>
            <fullName evidence="4">Uracil phosphoribosyltransferase</fullName>
            <shortName evidence="4">UPRTase</shortName>
            <ecNumber evidence="4">2.4.2.9</ecNumber>
        </recommendedName>
    </domain>
</protein>
<accession>A0A7C5M4Q0</accession>
<dbReference type="InterPro" id="IPR029057">
    <property type="entry name" value="PRTase-like"/>
</dbReference>
<dbReference type="AlphaFoldDB" id="A0A7C5M4Q0"/>
<dbReference type="PANTHER" id="PTHR11608">
    <property type="entry name" value="BIFUNCTIONAL PROTEIN PYRR"/>
    <property type="match status" value="1"/>
</dbReference>
<dbReference type="InterPro" id="IPR023050">
    <property type="entry name" value="PyrR"/>
</dbReference>
<dbReference type="FunFam" id="3.40.50.2020:FF:000020">
    <property type="entry name" value="Bifunctional protein PyrR"/>
    <property type="match status" value="1"/>
</dbReference>
<dbReference type="EMBL" id="DRTV01000183">
    <property type="protein sequence ID" value="HHF58292.1"/>
    <property type="molecule type" value="Genomic_DNA"/>
</dbReference>
<dbReference type="Gene3D" id="3.40.50.2020">
    <property type="match status" value="1"/>
</dbReference>
<dbReference type="EC" id="2.4.2.9" evidence="4"/>
<keyword evidence="3 4" id="KW-0804">Transcription</keyword>
<evidence type="ECO:0000256" key="1">
    <source>
        <dbReference type="ARBA" id="ARBA00005565"/>
    </source>
</evidence>
<evidence type="ECO:0000313" key="6">
    <source>
        <dbReference type="EMBL" id="HHF58292.1"/>
    </source>
</evidence>
<evidence type="ECO:0000256" key="2">
    <source>
        <dbReference type="ARBA" id="ARBA00023015"/>
    </source>
</evidence>
<keyword evidence="4 6" id="KW-0808">Transferase</keyword>
<dbReference type="Proteomes" id="UP000886014">
    <property type="component" value="Unassembled WGS sequence"/>
</dbReference>
<dbReference type="Pfam" id="PF00156">
    <property type="entry name" value="Pribosyltran"/>
    <property type="match status" value="1"/>
</dbReference>
<comment type="function">
    <text evidence="4">Also displays a weak uracil phosphoribosyltransferase activity which is not physiologically significant.</text>
</comment>
<comment type="catalytic activity">
    <reaction evidence="4">
        <text>UMP + diphosphate = 5-phospho-alpha-D-ribose 1-diphosphate + uracil</text>
        <dbReference type="Rhea" id="RHEA:13017"/>
        <dbReference type="ChEBI" id="CHEBI:17568"/>
        <dbReference type="ChEBI" id="CHEBI:33019"/>
        <dbReference type="ChEBI" id="CHEBI:57865"/>
        <dbReference type="ChEBI" id="CHEBI:58017"/>
        <dbReference type="EC" id="2.4.2.9"/>
    </reaction>
</comment>
<proteinExistence type="inferred from homology"/>
<feature type="domain" description="Phosphoribosyltransferase" evidence="5">
    <location>
        <begin position="16"/>
        <end position="163"/>
    </location>
</feature>
<comment type="similarity">
    <text evidence="1 4">Belongs to the purine/pyrimidine phosphoribosyltransferase family. PyrR subfamily.</text>
</comment>
<dbReference type="NCBIfam" id="NF003549">
    <property type="entry name" value="PRK05205.1-5"/>
    <property type="match status" value="1"/>
</dbReference>
<sequence>MVREKYRLMDPGDVRRTIKRIAHQIIEEIPDIENLVLVGIKTRGVPLARMIAEEIEKISGKQILVGALDITFYRDDLSLVGEKPEVKGTEMDFDITGRDVVLVDDVLYTGRTTRAALDEIMDYGRPRRVKLCVLIDRGHRELPICPDFVGKTITTTKKEIVKVKFEEIDGITEVVIAEKEA</sequence>
<keyword evidence="2 4" id="KW-0805">Transcription regulation</keyword>
<dbReference type="GO" id="GO:0004845">
    <property type="term" value="F:uracil phosphoribosyltransferase activity"/>
    <property type="evidence" value="ECO:0007669"/>
    <property type="project" value="UniProtKB-UniRule"/>
</dbReference>
<evidence type="ECO:0000256" key="4">
    <source>
        <dbReference type="HAMAP-Rule" id="MF_01219"/>
    </source>
</evidence>
<dbReference type="GO" id="GO:0006355">
    <property type="term" value="P:regulation of DNA-templated transcription"/>
    <property type="evidence" value="ECO:0007669"/>
    <property type="project" value="UniProtKB-UniRule"/>
</dbReference>
<name>A0A7C5M4Q0_UNCW3</name>
<keyword evidence="4 6" id="KW-0328">Glycosyltransferase</keyword>
<dbReference type="InterPro" id="IPR050137">
    <property type="entry name" value="PyrR_bifunctional"/>
</dbReference>
<evidence type="ECO:0000256" key="3">
    <source>
        <dbReference type="ARBA" id="ARBA00023163"/>
    </source>
</evidence>
<dbReference type="PANTHER" id="PTHR11608:SF0">
    <property type="entry name" value="BIFUNCTIONAL PROTEIN PYRR"/>
    <property type="match status" value="1"/>
</dbReference>
<reference evidence="6" key="1">
    <citation type="journal article" date="2020" name="mSystems">
        <title>Genome- and Community-Level Interaction Insights into Carbon Utilization and Element Cycling Functions of Hydrothermarchaeota in Hydrothermal Sediment.</title>
        <authorList>
            <person name="Zhou Z."/>
            <person name="Liu Y."/>
            <person name="Xu W."/>
            <person name="Pan J."/>
            <person name="Luo Z.H."/>
            <person name="Li M."/>
        </authorList>
    </citation>
    <scope>NUCLEOTIDE SEQUENCE [LARGE SCALE GENOMIC DNA]</scope>
    <source>
        <strain evidence="6">HyVt-94</strain>
    </source>
</reference>
<dbReference type="InterPro" id="IPR000836">
    <property type="entry name" value="PRTase_dom"/>
</dbReference>
<organism evidence="6">
    <name type="scientific">candidate division WOR-3 bacterium</name>
    <dbReference type="NCBI Taxonomy" id="2052148"/>
    <lineage>
        <taxon>Bacteria</taxon>
        <taxon>Bacteria division WOR-3</taxon>
    </lineage>
</organism>
<dbReference type="CDD" id="cd06223">
    <property type="entry name" value="PRTases_typeI"/>
    <property type="match status" value="1"/>
</dbReference>
<gene>
    <name evidence="4 6" type="primary">pyrR</name>
    <name evidence="6" type="ORF">ENL41_02585</name>
</gene>
<dbReference type="SUPFAM" id="SSF53271">
    <property type="entry name" value="PRTase-like"/>
    <property type="match status" value="1"/>
</dbReference>
<comment type="caution">
    <text evidence="6">The sequence shown here is derived from an EMBL/GenBank/DDBJ whole genome shotgun (WGS) entry which is preliminary data.</text>
</comment>
<evidence type="ECO:0000259" key="5">
    <source>
        <dbReference type="Pfam" id="PF00156"/>
    </source>
</evidence>
<feature type="short sequence motif" description="PRPP-binding" evidence="4">
    <location>
        <begin position="100"/>
        <end position="112"/>
    </location>
</feature>
<dbReference type="NCBIfam" id="NF003545">
    <property type="entry name" value="PRK05205.1-1"/>
    <property type="match status" value="1"/>
</dbReference>
<comment type="function">
    <text evidence="4">Regulates the transcription of the pyrimidine nucleotide (pyr) operon in response to exogenous pyrimidines.</text>
</comment>